<dbReference type="InterPro" id="IPR036286">
    <property type="entry name" value="LexA/Signal_pep-like_sf"/>
</dbReference>
<comment type="caution">
    <text evidence="5">The sequence shown here is derived from an EMBL/GenBank/DDBJ whole genome shotgun (WGS) entry which is preliminary data.</text>
</comment>
<proteinExistence type="predicted"/>
<feature type="domain" description="Peptidase S24/S26A/S26B/S26C" evidence="4">
    <location>
        <begin position="88"/>
        <end position="200"/>
    </location>
</feature>
<evidence type="ECO:0000256" key="1">
    <source>
        <dbReference type="ARBA" id="ARBA00023015"/>
    </source>
</evidence>
<dbReference type="SUPFAM" id="SSF51306">
    <property type="entry name" value="LexA/Signal peptidase"/>
    <property type="match status" value="1"/>
</dbReference>
<dbReference type="EMBL" id="JAUFRC010000004">
    <property type="protein sequence ID" value="MDN3714269.1"/>
    <property type="molecule type" value="Genomic_DNA"/>
</dbReference>
<keyword evidence="2" id="KW-0238">DNA-binding</keyword>
<evidence type="ECO:0000313" key="6">
    <source>
        <dbReference type="EMBL" id="MDN3714432.1"/>
    </source>
</evidence>
<name>A0ABT8DCZ7_9RHOB</name>
<reference evidence="5" key="1">
    <citation type="journal article" date="2014" name="Int. J. Syst. Evol. Microbiol.">
        <title>Complete genome of a new Firmicutes species belonging to the dominant human colonic microbiota ('Ruminococcus bicirculans') reveals two chromosomes and a selective capacity to utilize plant glucans.</title>
        <authorList>
            <consortium name="NISC Comparative Sequencing Program"/>
            <person name="Wegmann U."/>
            <person name="Louis P."/>
            <person name="Goesmann A."/>
            <person name="Henrissat B."/>
            <person name="Duncan S.H."/>
            <person name="Flint H.J."/>
        </authorList>
    </citation>
    <scope>NUCLEOTIDE SEQUENCE</scope>
    <source>
        <strain evidence="5">CECT 8482</strain>
    </source>
</reference>
<keyword evidence="3" id="KW-0804">Transcription</keyword>
<keyword evidence="7" id="KW-1185">Reference proteome</keyword>
<evidence type="ECO:0000256" key="2">
    <source>
        <dbReference type="ARBA" id="ARBA00023125"/>
    </source>
</evidence>
<dbReference type="Pfam" id="PF00717">
    <property type="entry name" value="Peptidase_S24"/>
    <property type="match status" value="1"/>
</dbReference>
<evidence type="ECO:0000256" key="3">
    <source>
        <dbReference type="ARBA" id="ARBA00023163"/>
    </source>
</evidence>
<accession>A0ABT8DCZ7</accession>
<dbReference type="PANTHER" id="PTHR40661">
    <property type="match status" value="1"/>
</dbReference>
<keyword evidence="1" id="KW-0805">Transcription regulation</keyword>
<gene>
    <name evidence="5" type="ORF">QWZ10_25180</name>
    <name evidence="6" type="ORF">QWZ10_26215</name>
</gene>
<evidence type="ECO:0000313" key="5">
    <source>
        <dbReference type="EMBL" id="MDN3714269.1"/>
    </source>
</evidence>
<dbReference type="InterPro" id="IPR015927">
    <property type="entry name" value="Peptidase_S24_S26A/B/C"/>
</dbReference>
<reference evidence="7" key="2">
    <citation type="journal article" date="2019" name="Int. J. Syst. Evol. Microbiol.">
        <title>The Global Catalogue of Microorganisms (GCM) 10K type strain sequencing project: providing services to taxonomists for standard genome sequencing and annotation.</title>
        <authorList>
            <consortium name="The Broad Institute Genomics Platform"/>
            <consortium name="The Broad Institute Genome Sequencing Center for Infectious Disease"/>
            <person name="Wu L."/>
            <person name="Ma J."/>
        </authorList>
    </citation>
    <scope>NUCLEOTIDE SEQUENCE [LARGE SCALE GENOMIC DNA]</scope>
    <source>
        <strain evidence="7">CECT 8482</strain>
    </source>
</reference>
<sequence length="206" mass="22494">MRHECHLAGGCGWRFLHDPDAPLNSPDHKFDLSRRTLDKIQTATGVPYLPFMPGASGTIVSAPARDGDDNNGSAMVDVHDVRASASHGAIVEAEDVIDRISFPLGYLERVTKTHPRFLKVIGVKGESMDPTIKDDDVVMLDTSKTSLDYDGLFVLRFGDALHVKRVGRASDGDVMIISDNSAYPPSKMARTDIHVVGKVIWLGKKV</sequence>
<dbReference type="PANTHER" id="PTHR40661:SF3">
    <property type="entry name" value="FELS-1 PROPHAGE TRANSCRIPTIONAL REGULATOR"/>
    <property type="match status" value="1"/>
</dbReference>
<dbReference type="Proteomes" id="UP001243846">
    <property type="component" value="Unassembled WGS sequence"/>
</dbReference>
<reference evidence="5" key="3">
    <citation type="submission" date="2023-06" db="EMBL/GenBank/DDBJ databases">
        <authorList>
            <person name="Lucena T."/>
            <person name="Sun Q."/>
        </authorList>
    </citation>
    <scope>NUCLEOTIDE SEQUENCE</scope>
    <source>
        <strain evidence="5">CECT 8482</strain>
    </source>
</reference>
<dbReference type="CDD" id="cd06529">
    <property type="entry name" value="S24_LexA-like"/>
    <property type="match status" value="1"/>
</dbReference>
<dbReference type="InterPro" id="IPR039418">
    <property type="entry name" value="LexA-like"/>
</dbReference>
<evidence type="ECO:0000313" key="7">
    <source>
        <dbReference type="Proteomes" id="UP001243846"/>
    </source>
</evidence>
<evidence type="ECO:0000259" key="4">
    <source>
        <dbReference type="Pfam" id="PF00717"/>
    </source>
</evidence>
<dbReference type="EMBL" id="JAUFRC010000005">
    <property type="protein sequence ID" value="MDN3714432.1"/>
    <property type="molecule type" value="Genomic_DNA"/>
</dbReference>
<dbReference type="Gene3D" id="2.10.109.10">
    <property type="entry name" value="Umud Fragment, subunit A"/>
    <property type="match status" value="1"/>
</dbReference>
<organism evidence="5 7">
    <name type="scientific">Paracoccus cavernae</name>
    <dbReference type="NCBI Taxonomy" id="1571207"/>
    <lineage>
        <taxon>Bacteria</taxon>
        <taxon>Pseudomonadati</taxon>
        <taxon>Pseudomonadota</taxon>
        <taxon>Alphaproteobacteria</taxon>
        <taxon>Rhodobacterales</taxon>
        <taxon>Paracoccaceae</taxon>
        <taxon>Paracoccus</taxon>
    </lineage>
</organism>
<protein>
    <submittedName>
        <fullName evidence="5">S24 family peptidase</fullName>
    </submittedName>
</protein>